<dbReference type="EMBL" id="JBHLVZ010000011">
    <property type="protein sequence ID" value="MFC0385653.1"/>
    <property type="molecule type" value="Genomic_DNA"/>
</dbReference>
<dbReference type="PRINTS" id="PR00368">
    <property type="entry name" value="FADPNR"/>
</dbReference>
<name>A0ABV6IPW4_9PROT</name>
<dbReference type="Proteomes" id="UP001589789">
    <property type="component" value="Unassembled WGS sequence"/>
</dbReference>
<gene>
    <name evidence="7" type="ORF">ACFFIC_08795</name>
</gene>
<dbReference type="PANTHER" id="PTHR43557:SF2">
    <property type="entry name" value="RIESKE DOMAIN-CONTAINING PROTEIN-RELATED"/>
    <property type="match status" value="1"/>
</dbReference>
<keyword evidence="8" id="KW-1185">Reference proteome</keyword>
<evidence type="ECO:0000259" key="6">
    <source>
        <dbReference type="Pfam" id="PF14759"/>
    </source>
</evidence>
<keyword evidence="3" id="KW-0274">FAD</keyword>
<evidence type="ECO:0000256" key="4">
    <source>
        <dbReference type="ARBA" id="ARBA00023002"/>
    </source>
</evidence>
<dbReference type="SUPFAM" id="SSF55424">
    <property type="entry name" value="FAD/NAD-linked reductases, dimerisation (C-terminal) domain"/>
    <property type="match status" value="1"/>
</dbReference>
<dbReference type="InterPro" id="IPR016156">
    <property type="entry name" value="FAD/NAD-linked_Rdtase_dimer_sf"/>
</dbReference>
<comment type="caution">
    <text evidence="7">The sequence shown here is derived from an EMBL/GenBank/DDBJ whole genome shotgun (WGS) entry which is preliminary data.</text>
</comment>
<evidence type="ECO:0000256" key="1">
    <source>
        <dbReference type="ARBA" id="ARBA00001974"/>
    </source>
</evidence>
<proteinExistence type="predicted"/>
<dbReference type="PRINTS" id="PR00411">
    <property type="entry name" value="PNDRDTASEI"/>
</dbReference>
<sequence>MEPLLRDGVVVVGGGQAGGRAVEAMRGAGFTGPITLVGEEAEPPYERPALSKDMLLGSDEIAWVRPADWYAQHGIALRLDTRVAAIDRAARSLRLEDGDALPYGALLLATGGRPRPLPAPGGDHPRCHPIRRLADTRALRPHLRPGAHLVVVGGGFIGLEAASAARAKGAQVTLVEAGGALMARCVPAEVGAFYAALHAGKGVDLRFNTQVARIEDDAGIPSVVLDTGERIRADAVVVGIGMVPNAELAAGAGLRVANGIVVDAFGRTEDPLIWAAGDVASRYDPRYGRHLRLESWQNAQNAAIAVARNIVGKPAPHSEVPWFWTDQHGLNMQIAGLVSDTLPWIARGTPGEGPALRLQMDGSRPVAAIGINAARDLRFIKELMLLGAEVSPQLLADPTAKLADLVRSAKRDLRPAA</sequence>
<comment type="cofactor">
    <cofactor evidence="1">
        <name>FAD</name>
        <dbReference type="ChEBI" id="CHEBI:57692"/>
    </cofactor>
</comment>
<dbReference type="InterPro" id="IPR050446">
    <property type="entry name" value="FAD-oxidoreductase/Apoptosis"/>
</dbReference>
<protein>
    <submittedName>
        <fullName evidence="7">NAD(P)/FAD-dependent oxidoreductase</fullName>
    </submittedName>
</protein>
<evidence type="ECO:0000313" key="7">
    <source>
        <dbReference type="EMBL" id="MFC0385653.1"/>
    </source>
</evidence>
<dbReference type="Pfam" id="PF14759">
    <property type="entry name" value="Reductase_C"/>
    <property type="match status" value="1"/>
</dbReference>
<dbReference type="SUPFAM" id="SSF51905">
    <property type="entry name" value="FAD/NAD(P)-binding domain"/>
    <property type="match status" value="2"/>
</dbReference>
<feature type="domain" description="Reductase C-terminal" evidence="6">
    <location>
        <begin position="322"/>
        <end position="405"/>
    </location>
</feature>
<reference evidence="7 8" key="1">
    <citation type="submission" date="2024-09" db="EMBL/GenBank/DDBJ databases">
        <authorList>
            <person name="Sun Q."/>
            <person name="Mori K."/>
        </authorList>
    </citation>
    <scope>NUCLEOTIDE SEQUENCE [LARGE SCALE GENOMIC DNA]</scope>
    <source>
        <strain evidence="7 8">CCM 7468</strain>
    </source>
</reference>
<feature type="domain" description="FAD/NAD(P)-binding" evidence="5">
    <location>
        <begin position="9"/>
        <end position="303"/>
    </location>
</feature>
<evidence type="ECO:0000313" key="8">
    <source>
        <dbReference type="Proteomes" id="UP001589789"/>
    </source>
</evidence>
<dbReference type="InterPro" id="IPR036188">
    <property type="entry name" value="FAD/NAD-bd_sf"/>
</dbReference>
<accession>A0ABV6IPW4</accession>
<dbReference type="RefSeq" id="WP_377049801.1">
    <property type="nucleotide sequence ID" value="NZ_JBHLVZ010000011.1"/>
</dbReference>
<dbReference type="Gene3D" id="3.30.390.30">
    <property type="match status" value="1"/>
</dbReference>
<evidence type="ECO:0000256" key="3">
    <source>
        <dbReference type="ARBA" id="ARBA00022827"/>
    </source>
</evidence>
<evidence type="ECO:0000256" key="2">
    <source>
        <dbReference type="ARBA" id="ARBA00022630"/>
    </source>
</evidence>
<dbReference type="Pfam" id="PF07992">
    <property type="entry name" value="Pyr_redox_2"/>
    <property type="match status" value="1"/>
</dbReference>
<evidence type="ECO:0000259" key="5">
    <source>
        <dbReference type="Pfam" id="PF07992"/>
    </source>
</evidence>
<dbReference type="InterPro" id="IPR028202">
    <property type="entry name" value="Reductase_C"/>
</dbReference>
<organism evidence="7 8">
    <name type="scientific">Muricoccus vinaceus</name>
    <dbReference type="NCBI Taxonomy" id="424704"/>
    <lineage>
        <taxon>Bacteria</taxon>
        <taxon>Pseudomonadati</taxon>
        <taxon>Pseudomonadota</taxon>
        <taxon>Alphaproteobacteria</taxon>
        <taxon>Acetobacterales</taxon>
        <taxon>Roseomonadaceae</taxon>
        <taxon>Muricoccus</taxon>
    </lineage>
</organism>
<dbReference type="Gene3D" id="3.50.50.60">
    <property type="entry name" value="FAD/NAD(P)-binding domain"/>
    <property type="match status" value="2"/>
</dbReference>
<keyword evidence="4" id="KW-0560">Oxidoreductase</keyword>
<keyword evidence="2" id="KW-0285">Flavoprotein</keyword>
<dbReference type="PANTHER" id="PTHR43557">
    <property type="entry name" value="APOPTOSIS-INDUCING FACTOR 1"/>
    <property type="match status" value="1"/>
</dbReference>
<dbReference type="InterPro" id="IPR023753">
    <property type="entry name" value="FAD/NAD-binding_dom"/>
</dbReference>